<feature type="compositionally biased region" description="Polar residues" evidence="8">
    <location>
        <begin position="294"/>
        <end position="307"/>
    </location>
</feature>
<dbReference type="PANTHER" id="PTHR16140">
    <property type="entry name" value="NON-STRUCTURAL MAINTENANCE OF CHROMOSOMES ELEMENT 4"/>
    <property type="match status" value="1"/>
</dbReference>
<keyword evidence="4 7" id="KW-0233">DNA recombination</keyword>
<dbReference type="GO" id="GO:0005634">
    <property type="term" value="C:nucleus"/>
    <property type="evidence" value="ECO:0007669"/>
    <property type="project" value="UniProtKB-SubCell"/>
</dbReference>
<reference evidence="10 11" key="1">
    <citation type="submission" date="2022-07" db="EMBL/GenBank/DDBJ databases">
        <title>Genome-wide signatures of adaptation to extreme environments.</title>
        <authorList>
            <person name="Cho C.H."/>
            <person name="Yoon H.S."/>
        </authorList>
    </citation>
    <scope>NUCLEOTIDE SEQUENCE [LARGE SCALE GENOMIC DNA]</scope>
    <source>
        <strain evidence="10 11">108.79 E11</strain>
    </source>
</reference>
<dbReference type="AlphaFoldDB" id="A0AAV9ID90"/>
<feature type="compositionally biased region" description="Basic and acidic residues" evidence="8">
    <location>
        <begin position="180"/>
        <end position="194"/>
    </location>
</feature>
<evidence type="ECO:0000256" key="6">
    <source>
        <dbReference type="ARBA" id="ARBA00023242"/>
    </source>
</evidence>
<sequence length="334" mass="37988">MEREMAGPSVVDSAKRIRLIEKADLLHEIVEHTRRVDSEKEEYENPDSSLINVRLTENEELRARSTAPQGQERLSHAFVVFAESTVTRAEKISVTRQEFTVDVIIRRLKALNQRSDLGANSCANDCNVGESNLDASSSENFVLDWKQIGKKLLKFYRIPPSIAFVRGPIGAPPKGPRTRVRSEGSAREEKRIRQTENGPVQRPMLVDPNEGLGQIETDKRVDSMCKYIRERGEMSFFQLVVDKDSYAKTIENIFYFSFLIKDGLASISERNGVPWVGYMDPKGSHSTQHDKESTSSAPFRTDTSSTTSQLSFEDNQLILSLDYETWEGWKKQLY</sequence>
<keyword evidence="5 7" id="KW-0234">DNA repair</keyword>
<comment type="subunit">
    <text evidence="7">Component of the SMC5-SMC6 complex.</text>
</comment>
<dbReference type="GO" id="GO:0006310">
    <property type="term" value="P:DNA recombination"/>
    <property type="evidence" value="ECO:0007669"/>
    <property type="project" value="UniProtKB-UniRule"/>
</dbReference>
<accession>A0AAV9ID90</accession>
<keyword evidence="3 7" id="KW-0227">DNA damage</keyword>
<evidence type="ECO:0000256" key="2">
    <source>
        <dbReference type="ARBA" id="ARBA00008997"/>
    </source>
</evidence>
<evidence type="ECO:0000256" key="1">
    <source>
        <dbReference type="ARBA" id="ARBA00004123"/>
    </source>
</evidence>
<dbReference type="Proteomes" id="UP001300502">
    <property type="component" value="Unassembled WGS sequence"/>
</dbReference>
<dbReference type="GO" id="GO:0006281">
    <property type="term" value="P:DNA repair"/>
    <property type="evidence" value="ECO:0007669"/>
    <property type="project" value="UniProtKB-UniRule"/>
</dbReference>
<name>A0AAV9ID90_9RHOD</name>
<dbReference type="EMBL" id="JANCYU010000029">
    <property type="protein sequence ID" value="KAK4525256.1"/>
    <property type="molecule type" value="Genomic_DNA"/>
</dbReference>
<evidence type="ECO:0000259" key="9">
    <source>
        <dbReference type="Pfam" id="PF08743"/>
    </source>
</evidence>
<evidence type="ECO:0000313" key="10">
    <source>
        <dbReference type="EMBL" id="KAK4525256.1"/>
    </source>
</evidence>
<proteinExistence type="inferred from homology"/>
<keyword evidence="6 7" id="KW-0539">Nucleus</keyword>
<feature type="domain" description="Non-structural maintenance of chromosome element 4 C-terminal" evidence="9">
    <location>
        <begin position="234"/>
        <end position="332"/>
    </location>
</feature>
<feature type="region of interest" description="Disordered" evidence="8">
    <location>
        <begin position="167"/>
        <end position="194"/>
    </location>
</feature>
<dbReference type="InterPro" id="IPR027786">
    <property type="entry name" value="Nse4/EID"/>
</dbReference>
<comment type="caution">
    <text evidence="10">The sequence shown here is derived from an EMBL/GenBank/DDBJ whole genome shotgun (WGS) entry which is preliminary data.</text>
</comment>
<evidence type="ECO:0000256" key="7">
    <source>
        <dbReference type="RuleBase" id="RU365071"/>
    </source>
</evidence>
<feature type="region of interest" description="Disordered" evidence="8">
    <location>
        <begin position="283"/>
        <end position="307"/>
    </location>
</feature>
<comment type="subcellular location">
    <subcellularLocation>
        <location evidence="1 7">Nucleus</location>
    </subcellularLocation>
</comment>
<evidence type="ECO:0000256" key="4">
    <source>
        <dbReference type="ARBA" id="ARBA00023172"/>
    </source>
</evidence>
<keyword evidence="11" id="KW-1185">Reference proteome</keyword>
<dbReference type="Pfam" id="PF08743">
    <property type="entry name" value="Nse4_C"/>
    <property type="match status" value="1"/>
</dbReference>
<comment type="similarity">
    <text evidence="2 7">Belongs to the NSE4 family.</text>
</comment>
<evidence type="ECO:0000256" key="3">
    <source>
        <dbReference type="ARBA" id="ARBA00022763"/>
    </source>
</evidence>
<evidence type="ECO:0000313" key="11">
    <source>
        <dbReference type="Proteomes" id="UP001300502"/>
    </source>
</evidence>
<dbReference type="PANTHER" id="PTHR16140:SF0">
    <property type="entry name" value="NON-STRUCTURAL MAINTENANCE OF CHROMOSOMES ELEMENT 4"/>
    <property type="match status" value="1"/>
</dbReference>
<organism evidence="10 11">
    <name type="scientific">Galdieria yellowstonensis</name>
    <dbReference type="NCBI Taxonomy" id="3028027"/>
    <lineage>
        <taxon>Eukaryota</taxon>
        <taxon>Rhodophyta</taxon>
        <taxon>Bangiophyceae</taxon>
        <taxon>Galdieriales</taxon>
        <taxon>Galdieriaceae</taxon>
        <taxon>Galdieria</taxon>
    </lineage>
</organism>
<gene>
    <name evidence="10" type="ORF">GAYE_SCF09G3163</name>
</gene>
<protein>
    <recommendedName>
        <fullName evidence="7">Non-structural maintenance of chromosomes element 4</fullName>
    </recommendedName>
</protein>
<dbReference type="GO" id="GO:0030915">
    <property type="term" value="C:Smc5-Smc6 complex"/>
    <property type="evidence" value="ECO:0007669"/>
    <property type="project" value="UniProtKB-UniRule"/>
</dbReference>
<evidence type="ECO:0000256" key="8">
    <source>
        <dbReference type="SAM" id="MobiDB-lite"/>
    </source>
</evidence>
<evidence type="ECO:0000256" key="5">
    <source>
        <dbReference type="ARBA" id="ARBA00023204"/>
    </source>
</evidence>
<comment type="function">
    <text evidence="7">Component of the SMC5-SMC6 complex, that promotes sister chromatid alignment after DNA damage and facilitates double-stranded DNA breaks (DSBs) repair via homologous recombination between sister chromatids.</text>
</comment>
<dbReference type="InterPro" id="IPR014854">
    <property type="entry name" value="Nse4_C"/>
</dbReference>